<dbReference type="GO" id="GO:0051539">
    <property type="term" value="F:4 iron, 4 sulfur cluster binding"/>
    <property type="evidence" value="ECO:0007669"/>
    <property type="project" value="UniProtKB-KW"/>
</dbReference>
<evidence type="ECO:0000256" key="4">
    <source>
        <dbReference type="ARBA" id="ARBA00023002"/>
    </source>
</evidence>
<keyword evidence="3" id="KW-0479">Metal-binding</keyword>
<dbReference type="SUPFAM" id="SSF55124">
    <property type="entry name" value="Nitrite/Sulfite reductase N-terminal domain-like"/>
    <property type="match status" value="2"/>
</dbReference>
<dbReference type="InterPro" id="IPR036136">
    <property type="entry name" value="Nit/Sulf_reduc_fer-like_dom_sf"/>
</dbReference>
<dbReference type="STRING" id="39777.B7L28_08525"/>
<protein>
    <submittedName>
        <fullName evidence="9">Nitrite/sulfite reductase ferredoxin domain protein</fullName>
    </submittedName>
</protein>
<accession>A0A133S5E4</accession>
<name>A0A133S5E4_9FIRM</name>
<keyword evidence="2" id="KW-0349">Heme</keyword>
<evidence type="ECO:0000259" key="7">
    <source>
        <dbReference type="Pfam" id="PF01077"/>
    </source>
</evidence>
<dbReference type="GO" id="GO:0046872">
    <property type="term" value="F:metal ion binding"/>
    <property type="evidence" value="ECO:0007669"/>
    <property type="project" value="UniProtKB-KW"/>
</dbReference>
<evidence type="ECO:0000256" key="1">
    <source>
        <dbReference type="ARBA" id="ARBA00022485"/>
    </source>
</evidence>
<reference evidence="9 10" key="1">
    <citation type="submission" date="2016-01" db="EMBL/GenBank/DDBJ databases">
        <authorList>
            <person name="Oliw E.H."/>
        </authorList>
    </citation>
    <scope>NUCLEOTIDE SEQUENCE [LARGE SCALE GENOMIC DNA]</scope>
    <source>
        <strain evidence="9 10">CMW7756B</strain>
    </source>
</reference>
<dbReference type="PROSITE" id="PS00365">
    <property type="entry name" value="NIR_SIR"/>
    <property type="match status" value="1"/>
</dbReference>
<dbReference type="InterPro" id="IPR005117">
    <property type="entry name" value="NiRdtase/SiRdtase_haem-b_fer"/>
</dbReference>
<evidence type="ECO:0000313" key="10">
    <source>
        <dbReference type="Proteomes" id="UP000070226"/>
    </source>
</evidence>
<evidence type="ECO:0000256" key="5">
    <source>
        <dbReference type="ARBA" id="ARBA00023004"/>
    </source>
</evidence>
<sequence length="528" mass="59356">MLNKYKPRGSTMITEEVKERLIADYPKFEDMTRKFYKKEMSIADYKGQSGAYGSYAERGAATGMSRWRFNCGRIKQEQMRFLADTIRKYNLTHIHFTTGQCLQMHGLDGETILQLFKECYEHGIYNRGAGGDNPNVVASILRGIDPRETFDISPYAAAISEFLMEQMFYIKIPRKFKMGIDNGFDSTPHATFKDLGFNLTKHHTFDVYACGGIGPNPRIGIPVARDVQPEDVLYHVKAMLMVFANHGNFKNRGKARTRYMPAEMGGAEAFIKTYEETLAMVREVEKLTINPADYAYEITKTGKRDDLVENHRIHRQKQEGLYFVEYHPVGGDANVEHILAALDYAVTLDQVEARIAPDEALFFINLTADEARKIAELTDDSARDDFRRSVSCVGSTVCQIGMQDSNGLLKAVFDHLEEKGIDTKKLPRVHISGCPHSCGTHQIGEIGFHGAVKLVDKKPQPAFIIVDGGSEHMGSENFGKMAGNIVAAKIPAFMEALANILNEAPEADFGSWRLTHKTQYMELVKAFE</sequence>
<proteinExistence type="predicted"/>
<comment type="caution">
    <text evidence="9">The sequence shown here is derived from an EMBL/GenBank/DDBJ whole genome shotgun (WGS) entry which is preliminary data.</text>
</comment>
<dbReference type="InterPro" id="IPR051329">
    <property type="entry name" value="NIR_SIR_4Fe-4S"/>
</dbReference>
<dbReference type="GO" id="GO:0016491">
    <property type="term" value="F:oxidoreductase activity"/>
    <property type="evidence" value="ECO:0007669"/>
    <property type="project" value="UniProtKB-KW"/>
</dbReference>
<keyword evidence="1" id="KW-0004">4Fe-4S</keyword>
<keyword evidence="4" id="KW-0560">Oxidoreductase</keyword>
<organism evidence="9">
    <name type="scientific">Veillonella atypica</name>
    <dbReference type="NCBI Taxonomy" id="39777"/>
    <lineage>
        <taxon>Bacteria</taxon>
        <taxon>Bacillati</taxon>
        <taxon>Bacillota</taxon>
        <taxon>Negativicutes</taxon>
        <taxon>Veillonellales</taxon>
        <taxon>Veillonellaceae</taxon>
        <taxon>Veillonella</taxon>
    </lineage>
</organism>
<evidence type="ECO:0000256" key="2">
    <source>
        <dbReference type="ARBA" id="ARBA00022617"/>
    </source>
</evidence>
<dbReference type="EMBL" id="LRQT01000019">
    <property type="protein sequence ID" value="KXA64784.1"/>
    <property type="molecule type" value="Genomic_DNA"/>
</dbReference>
<evidence type="ECO:0000259" key="8">
    <source>
        <dbReference type="Pfam" id="PF03460"/>
    </source>
</evidence>
<dbReference type="GO" id="GO:0020037">
    <property type="term" value="F:heme binding"/>
    <property type="evidence" value="ECO:0007669"/>
    <property type="project" value="InterPro"/>
</dbReference>
<keyword evidence="6" id="KW-0411">Iron-sulfur</keyword>
<dbReference type="PATRIC" id="fig|39777.7.peg.742"/>
<dbReference type="Proteomes" id="UP000070226">
    <property type="component" value="Unassembled WGS sequence"/>
</dbReference>
<dbReference type="Pfam" id="PF03460">
    <property type="entry name" value="NIR_SIR_ferr"/>
    <property type="match status" value="1"/>
</dbReference>
<dbReference type="PANTHER" id="PTHR32439">
    <property type="entry name" value="FERREDOXIN--NITRITE REDUCTASE, CHLOROPLASTIC"/>
    <property type="match status" value="1"/>
</dbReference>
<evidence type="ECO:0000256" key="6">
    <source>
        <dbReference type="ARBA" id="ARBA00023014"/>
    </source>
</evidence>
<dbReference type="AlphaFoldDB" id="A0A133S5E4"/>
<feature type="domain" description="Nitrite/sulphite reductase 4Fe-4S" evidence="7">
    <location>
        <begin position="134"/>
        <end position="277"/>
    </location>
</feature>
<dbReference type="InterPro" id="IPR006066">
    <property type="entry name" value="NO2/SO3_Rdtase_FeS/sirohaem_BS"/>
</dbReference>
<dbReference type="PRINTS" id="PR00397">
    <property type="entry name" value="SIROHAEM"/>
</dbReference>
<feature type="domain" description="Nitrite/Sulfite reductase ferredoxin-like" evidence="8">
    <location>
        <begin position="64"/>
        <end position="119"/>
    </location>
</feature>
<evidence type="ECO:0000256" key="3">
    <source>
        <dbReference type="ARBA" id="ARBA00022723"/>
    </source>
</evidence>
<dbReference type="Pfam" id="PF01077">
    <property type="entry name" value="NIR_SIR"/>
    <property type="match status" value="1"/>
</dbReference>
<dbReference type="SUPFAM" id="SSF56014">
    <property type="entry name" value="Nitrite and sulphite reductase 4Fe-4S domain-like"/>
    <property type="match status" value="2"/>
</dbReference>
<dbReference type="InterPro" id="IPR045854">
    <property type="entry name" value="NO2/SO3_Rdtase_4Fe4S_sf"/>
</dbReference>
<dbReference type="Gene3D" id="3.30.413.10">
    <property type="entry name" value="Sulfite Reductase Hemoprotein, domain 1"/>
    <property type="match status" value="2"/>
</dbReference>
<dbReference type="InterPro" id="IPR006067">
    <property type="entry name" value="NO2/SO3_Rdtase_4Fe4S_dom"/>
</dbReference>
<dbReference type="Gene3D" id="3.90.480.10">
    <property type="entry name" value="Sulfite Reductase Hemoprotein,Domain 2"/>
    <property type="match status" value="1"/>
</dbReference>
<keyword evidence="5" id="KW-0408">Iron</keyword>
<dbReference type="PANTHER" id="PTHR32439:SF9">
    <property type="entry name" value="BLR3264 PROTEIN"/>
    <property type="match status" value="1"/>
</dbReference>
<evidence type="ECO:0000313" key="9">
    <source>
        <dbReference type="EMBL" id="KXA64784.1"/>
    </source>
</evidence>
<gene>
    <name evidence="9" type="ORF">HMPREF3233_00756</name>
</gene>